<keyword evidence="4" id="KW-1185">Reference proteome</keyword>
<keyword evidence="1" id="KW-1133">Transmembrane helix</keyword>
<dbReference type="Pfam" id="PF02517">
    <property type="entry name" value="Rce1-like"/>
    <property type="match status" value="1"/>
</dbReference>
<dbReference type="RefSeq" id="WP_106178484.1">
    <property type="nucleotide sequence ID" value="NZ_PVNH01000004.1"/>
</dbReference>
<dbReference type="GO" id="GO:0004175">
    <property type="term" value="F:endopeptidase activity"/>
    <property type="evidence" value="ECO:0007669"/>
    <property type="project" value="UniProtKB-ARBA"/>
</dbReference>
<evidence type="ECO:0000313" key="4">
    <source>
        <dbReference type="Proteomes" id="UP000238362"/>
    </source>
</evidence>
<dbReference type="OrthoDB" id="8453431at2"/>
<comment type="caution">
    <text evidence="3">The sequence shown here is derived from an EMBL/GenBank/DDBJ whole genome shotgun (WGS) entry which is preliminary data.</text>
</comment>
<feature type="transmembrane region" description="Helical" evidence="1">
    <location>
        <begin position="144"/>
        <end position="165"/>
    </location>
</feature>
<evidence type="ECO:0000313" key="3">
    <source>
        <dbReference type="EMBL" id="PRX48389.1"/>
    </source>
</evidence>
<feature type="transmembrane region" description="Helical" evidence="1">
    <location>
        <begin position="21"/>
        <end position="44"/>
    </location>
</feature>
<reference evidence="3 4" key="1">
    <citation type="submission" date="2018-03" db="EMBL/GenBank/DDBJ databases">
        <title>Genomic Encyclopedia of Type Strains, Phase III (KMG-III): the genomes of soil and plant-associated and newly described type strains.</title>
        <authorList>
            <person name="Whitman W."/>
        </authorList>
    </citation>
    <scope>NUCLEOTIDE SEQUENCE [LARGE SCALE GENOMIC DNA]</scope>
    <source>
        <strain evidence="3 4">CGMCC 4.7125</strain>
    </source>
</reference>
<dbReference type="InterPro" id="IPR003675">
    <property type="entry name" value="Rce1/LyrA-like_dom"/>
</dbReference>
<accession>A0A2T0LWP7</accession>
<keyword evidence="1" id="KW-0812">Transmembrane</keyword>
<dbReference type="AlphaFoldDB" id="A0A2T0LWP7"/>
<evidence type="ECO:0000256" key="1">
    <source>
        <dbReference type="SAM" id="Phobius"/>
    </source>
</evidence>
<sequence>MDREETGRPPLREGLVLGAHWGFLAFFAGYGGYYLLSLVLSAAVPGSGGGSPDLPALGPIVLLAFVPNLLLGLAPVLGSRRWGRGLRADFGLVPNGRDVKVGLAAGGFALLAGYVLNLLLFAVYGTGPVTSPLTDIVRGAEIGLGWLVVVALVVVVAAPLTEELLVRGALWNALASYRLPPWVVLVLTSLVFAQLHGEPERVVSLFGQGLAIGAARMITGRVGTSVVAHAANNAPAALALLVGS</sequence>
<dbReference type="EMBL" id="PVNH01000004">
    <property type="protein sequence ID" value="PRX48389.1"/>
    <property type="molecule type" value="Genomic_DNA"/>
</dbReference>
<keyword evidence="1" id="KW-0472">Membrane</keyword>
<evidence type="ECO:0000259" key="2">
    <source>
        <dbReference type="Pfam" id="PF02517"/>
    </source>
</evidence>
<feature type="domain" description="CAAX prenyl protease 2/Lysostaphin resistance protein A-like" evidence="2">
    <location>
        <begin position="146"/>
        <end position="234"/>
    </location>
</feature>
<gene>
    <name evidence="3" type="ORF">B0I33_104205</name>
</gene>
<organism evidence="3 4">
    <name type="scientific">Prauserella shujinwangii</name>
    <dbReference type="NCBI Taxonomy" id="1453103"/>
    <lineage>
        <taxon>Bacteria</taxon>
        <taxon>Bacillati</taxon>
        <taxon>Actinomycetota</taxon>
        <taxon>Actinomycetes</taxon>
        <taxon>Pseudonocardiales</taxon>
        <taxon>Pseudonocardiaceae</taxon>
        <taxon>Prauserella</taxon>
    </lineage>
</organism>
<proteinExistence type="predicted"/>
<dbReference type="Proteomes" id="UP000238362">
    <property type="component" value="Unassembled WGS sequence"/>
</dbReference>
<feature type="transmembrane region" description="Helical" evidence="1">
    <location>
        <begin position="99"/>
        <end position="124"/>
    </location>
</feature>
<name>A0A2T0LWP7_9PSEU</name>
<dbReference type="GO" id="GO:0080120">
    <property type="term" value="P:CAAX-box protein maturation"/>
    <property type="evidence" value="ECO:0007669"/>
    <property type="project" value="UniProtKB-ARBA"/>
</dbReference>
<feature type="transmembrane region" description="Helical" evidence="1">
    <location>
        <begin position="56"/>
        <end position="78"/>
    </location>
</feature>
<protein>
    <recommendedName>
        <fullName evidence="2">CAAX prenyl protease 2/Lysostaphin resistance protein A-like domain-containing protein</fullName>
    </recommendedName>
</protein>